<organism evidence="2 3">
    <name type="scientific">Pseudocohnilembus persalinus</name>
    <name type="common">Ciliate</name>
    <dbReference type="NCBI Taxonomy" id="266149"/>
    <lineage>
        <taxon>Eukaryota</taxon>
        <taxon>Sar</taxon>
        <taxon>Alveolata</taxon>
        <taxon>Ciliophora</taxon>
        <taxon>Intramacronucleata</taxon>
        <taxon>Oligohymenophorea</taxon>
        <taxon>Scuticociliatia</taxon>
        <taxon>Philasterida</taxon>
        <taxon>Pseudocohnilembidae</taxon>
        <taxon>Pseudocohnilembus</taxon>
    </lineage>
</organism>
<comment type="caution">
    <text evidence="2">The sequence shown here is derived from an EMBL/GenBank/DDBJ whole genome shotgun (WGS) entry which is preliminary data.</text>
</comment>
<proteinExistence type="predicted"/>
<evidence type="ECO:0000256" key="1">
    <source>
        <dbReference type="SAM" id="Coils"/>
    </source>
</evidence>
<sequence length="277" mass="32862">MSQIASFRIVDSDYFAKKLEVGIKIISNLRSESVTDFMSQEETQSELQQLQQQQHNLVKSEFQQKKFQQQLFYQQQQQKEQNVKIQNNNESKQSQLSGQTQIISKTCNDGSKMQKGIFNQINHHIFQIILQNFIDNSSNELFKQNDKEIEMINLYLPLKKFRKISLKHYRVLSLNLNNFSVSQMDKQDTEIHQAVFKEYFTQKNYQLINQIKTNFTEKMYEFLERLKNEINGINKNNKSPILQSSTSLLKQHLNLIHIERIINGISKLERGLYVQRF</sequence>
<gene>
    <name evidence="2" type="ORF">PPERSA_01109</name>
</gene>
<dbReference type="InParanoid" id="A0A0V0QUP2"/>
<name>A0A0V0QUP2_PSEPJ</name>
<reference evidence="2 3" key="1">
    <citation type="journal article" date="2015" name="Sci. Rep.">
        <title>Genome of the facultative scuticociliatosis pathogen Pseudocohnilembus persalinus provides insight into its virulence through horizontal gene transfer.</title>
        <authorList>
            <person name="Xiong J."/>
            <person name="Wang G."/>
            <person name="Cheng J."/>
            <person name="Tian M."/>
            <person name="Pan X."/>
            <person name="Warren A."/>
            <person name="Jiang C."/>
            <person name="Yuan D."/>
            <person name="Miao W."/>
        </authorList>
    </citation>
    <scope>NUCLEOTIDE SEQUENCE [LARGE SCALE GENOMIC DNA]</scope>
    <source>
        <strain evidence="2">36N120E</strain>
    </source>
</reference>
<protein>
    <submittedName>
        <fullName evidence="2">Uncharacterized protein</fullName>
    </submittedName>
</protein>
<dbReference type="Proteomes" id="UP000054937">
    <property type="component" value="Unassembled WGS sequence"/>
</dbReference>
<keyword evidence="3" id="KW-1185">Reference proteome</keyword>
<evidence type="ECO:0000313" key="2">
    <source>
        <dbReference type="EMBL" id="KRX06031.1"/>
    </source>
</evidence>
<evidence type="ECO:0000313" key="3">
    <source>
        <dbReference type="Proteomes" id="UP000054937"/>
    </source>
</evidence>
<feature type="coiled-coil region" evidence="1">
    <location>
        <begin position="40"/>
        <end position="95"/>
    </location>
</feature>
<accession>A0A0V0QUP2</accession>
<dbReference type="AlphaFoldDB" id="A0A0V0QUP2"/>
<dbReference type="EMBL" id="LDAU01000102">
    <property type="protein sequence ID" value="KRX06031.1"/>
    <property type="molecule type" value="Genomic_DNA"/>
</dbReference>
<keyword evidence="1" id="KW-0175">Coiled coil</keyword>